<reference evidence="1" key="1">
    <citation type="submission" date="2024-09" db="EMBL/GenBank/DDBJ databases">
        <title>Black Yeasts Isolated from many extreme environments.</title>
        <authorList>
            <person name="Coleine C."/>
            <person name="Stajich J.E."/>
            <person name="Selbmann L."/>
        </authorList>
    </citation>
    <scope>NUCLEOTIDE SEQUENCE</scope>
    <source>
        <strain evidence="1">CCFEE 5737</strain>
    </source>
</reference>
<evidence type="ECO:0000313" key="2">
    <source>
        <dbReference type="Proteomes" id="UP001186974"/>
    </source>
</evidence>
<comment type="caution">
    <text evidence="1">The sequence shown here is derived from an EMBL/GenBank/DDBJ whole genome shotgun (WGS) entry which is preliminary data.</text>
</comment>
<dbReference type="Proteomes" id="UP001186974">
    <property type="component" value="Unassembled WGS sequence"/>
</dbReference>
<accession>A0ACC3CZG1</accession>
<sequence>MKSLTLITTFQTLPLLSPLLLLPLSALAAYSCGSTTSLPWPSSSSSDGSGTNTGITHGSCSMCLIFSSPEECDCDTDTDTGSSNSSTAVSKYRRILPRRQGSTTYPCESKETCMDYRNAGYHVCIDLETGQFTDQDGGRGDTIEGTYTDAATEATGTATMTRPAATRSGDAGATSVAGGTPWVHNAAEGSKVMAGAAFAAVAGLILPVLLQRSAIVPEFGSSRSGLGGDKKDGS</sequence>
<dbReference type="EMBL" id="JAWDJW010009254">
    <property type="protein sequence ID" value="KAK3059608.1"/>
    <property type="molecule type" value="Genomic_DNA"/>
</dbReference>
<organism evidence="1 2">
    <name type="scientific">Coniosporium uncinatum</name>
    <dbReference type="NCBI Taxonomy" id="93489"/>
    <lineage>
        <taxon>Eukaryota</taxon>
        <taxon>Fungi</taxon>
        <taxon>Dikarya</taxon>
        <taxon>Ascomycota</taxon>
        <taxon>Pezizomycotina</taxon>
        <taxon>Dothideomycetes</taxon>
        <taxon>Dothideomycetes incertae sedis</taxon>
        <taxon>Coniosporium</taxon>
    </lineage>
</organism>
<keyword evidence="2" id="KW-1185">Reference proteome</keyword>
<evidence type="ECO:0000313" key="1">
    <source>
        <dbReference type="EMBL" id="KAK3059608.1"/>
    </source>
</evidence>
<protein>
    <submittedName>
        <fullName evidence="1">Uncharacterized protein</fullName>
    </submittedName>
</protein>
<proteinExistence type="predicted"/>
<gene>
    <name evidence="1" type="ORF">LTS18_010447</name>
</gene>
<name>A0ACC3CZG1_9PEZI</name>